<feature type="region of interest" description="Disordered" evidence="1">
    <location>
        <begin position="44"/>
        <end position="81"/>
    </location>
</feature>
<reference evidence="2" key="1">
    <citation type="submission" date="2020-02" db="EMBL/GenBank/DDBJ databases">
        <authorList>
            <person name="Meier V. D."/>
        </authorList>
    </citation>
    <scope>NUCLEOTIDE SEQUENCE</scope>
    <source>
        <strain evidence="2">AVDCRST_MAG88</strain>
    </source>
</reference>
<proteinExistence type="predicted"/>
<feature type="non-terminal residue" evidence="2">
    <location>
        <position position="99"/>
    </location>
</feature>
<protein>
    <submittedName>
        <fullName evidence="2">Uncharacterized protein</fullName>
    </submittedName>
</protein>
<organism evidence="2">
    <name type="scientific">uncultured Thermomicrobiales bacterium</name>
    <dbReference type="NCBI Taxonomy" id="1645740"/>
    <lineage>
        <taxon>Bacteria</taxon>
        <taxon>Pseudomonadati</taxon>
        <taxon>Thermomicrobiota</taxon>
        <taxon>Thermomicrobia</taxon>
        <taxon>Thermomicrobiales</taxon>
        <taxon>environmental samples</taxon>
    </lineage>
</organism>
<accession>A0A6J4UCE6</accession>
<name>A0A6J4UCE6_9BACT</name>
<feature type="compositionally biased region" description="Low complexity" evidence="1">
    <location>
        <begin position="46"/>
        <end position="64"/>
    </location>
</feature>
<feature type="non-terminal residue" evidence="2">
    <location>
        <position position="1"/>
    </location>
</feature>
<sequence length="99" mass="11066">WRQRWVRGDAGAWEACARCGANGRAPMAAPSCWVPSSRRRWRVWRRTPSTARSTPARSSSSRASIGHSGSPAPGWPWSRARWPAASRPAPELLETRICR</sequence>
<dbReference type="AlphaFoldDB" id="A0A6J4UCE6"/>
<dbReference type="EMBL" id="CADCWM010000099">
    <property type="protein sequence ID" value="CAA9544577.1"/>
    <property type="molecule type" value="Genomic_DNA"/>
</dbReference>
<feature type="compositionally biased region" description="Low complexity" evidence="1">
    <location>
        <begin position="71"/>
        <end position="81"/>
    </location>
</feature>
<evidence type="ECO:0000256" key="1">
    <source>
        <dbReference type="SAM" id="MobiDB-lite"/>
    </source>
</evidence>
<evidence type="ECO:0000313" key="2">
    <source>
        <dbReference type="EMBL" id="CAA9544577.1"/>
    </source>
</evidence>
<gene>
    <name evidence="2" type="ORF">AVDCRST_MAG88-293</name>
</gene>